<keyword evidence="7" id="KW-0560">Oxidoreductase</keyword>
<keyword evidence="3" id="KW-0285">Flavoprotein</keyword>
<evidence type="ECO:0000256" key="4">
    <source>
        <dbReference type="ARBA" id="ARBA00022827"/>
    </source>
</evidence>
<evidence type="ECO:0000256" key="2">
    <source>
        <dbReference type="ARBA" id="ARBA00009347"/>
    </source>
</evidence>
<comment type="similarity">
    <text evidence="2">Belongs to the acyl-CoA dehydrogenase family.</text>
</comment>
<dbReference type="InterPro" id="IPR009075">
    <property type="entry name" value="AcylCo_DH/oxidase_C"/>
</dbReference>
<dbReference type="Proteomes" id="UP001304125">
    <property type="component" value="Chromosome"/>
</dbReference>
<reference evidence="7 8" key="1">
    <citation type="submission" date="2023-09" db="EMBL/GenBank/DDBJ databases">
        <title>Demequina sp. a novel bacteria isolated from Capsicum annuum.</title>
        <authorList>
            <person name="Humaira Z."/>
            <person name="Lee J."/>
            <person name="Cho D."/>
        </authorList>
    </citation>
    <scope>NUCLEOTIDE SEQUENCE [LARGE SCALE GENOMIC DNA]</scope>
    <source>
        <strain evidence="7 8">OYTSA14</strain>
    </source>
</reference>
<feature type="domain" description="Acyl-CoA dehydrogenase/oxidase C-terminal" evidence="5">
    <location>
        <begin position="235"/>
        <end position="351"/>
    </location>
</feature>
<evidence type="ECO:0000259" key="6">
    <source>
        <dbReference type="Pfam" id="PF02771"/>
    </source>
</evidence>
<dbReference type="EC" id="1.-.-.-" evidence="7"/>
<gene>
    <name evidence="7" type="ORF">RN606_08785</name>
</gene>
<dbReference type="SUPFAM" id="SSF47203">
    <property type="entry name" value="Acyl-CoA dehydrogenase C-terminal domain-like"/>
    <property type="match status" value="1"/>
</dbReference>
<dbReference type="Gene3D" id="2.40.110.10">
    <property type="entry name" value="Butyryl-CoA Dehydrogenase, subunit A, domain 2"/>
    <property type="match status" value="1"/>
</dbReference>
<evidence type="ECO:0000259" key="5">
    <source>
        <dbReference type="Pfam" id="PF00441"/>
    </source>
</evidence>
<dbReference type="InterPro" id="IPR037069">
    <property type="entry name" value="AcylCoA_DH/ox_N_sf"/>
</dbReference>
<dbReference type="GO" id="GO:0050660">
    <property type="term" value="F:flavin adenine dinucleotide binding"/>
    <property type="evidence" value="ECO:0007669"/>
    <property type="project" value="InterPro"/>
</dbReference>
<dbReference type="Pfam" id="PF02771">
    <property type="entry name" value="Acyl-CoA_dh_N"/>
    <property type="match status" value="1"/>
</dbReference>
<dbReference type="PANTHER" id="PTHR43884:SF12">
    <property type="entry name" value="ISOVALERYL-COA DEHYDROGENASE, MITOCHONDRIAL-RELATED"/>
    <property type="match status" value="1"/>
</dbReference>
<feature type="domain" description="Acyl-CoA dehydrogenase/oxidase N-terminal" evidence="6">
    <location>
        <begin position="18"/>
        <end position="107"/>
    </location>
</feature>
<dbReference type="RefSeq" id="WP_313496386.1">
    <property type="nucleotide sequence ID" value="NZ_CP134879.1"/>
</dbReference>
<evidence type="ECO:0000256" key="1">
    <source>
        <dbReference type="ARBA" id="ARBA00001974"/>
    </source>
</evidence>
<name>A0AA96F628_9MICO</name>
<evidence type="ECO:0000313" key="8">
    <source>
        <dbReference type="Proteomes" id="UP001304125"/>
    </source>
</evidence>
<accession>A0AA96F628</accession>
<evidence type="ECO:0000313" key="7">
    <source>
        <dbReference type="EMBL" id="WNM23462.1"/>
    </source>
</evidence>
<proteinExistence type="inferred from homology"/>
<keyword evidence="8" id="KW-1185">Reference proteome</keyword>
<dbReference type="InterPro" id="IPR036250">
    <property type="entry name" value="AcylCo_DH-like_C"/>
</dbReference>
<dbReference type="Gene3D" id="1.20.140.10">
    <property type="entry name" value="Butyryl-CoA Dehydrogenase, subunit A, domain 3"/>
    <property type="match status" value="1"/>
</dbReference>
<dbReference type="InterPro" id="IPR013786">
    <property type="entry name" value="AcylCoA_DH/ox_N"/>
</dbReference>
<dbReference type="Gene3D" id="1.10.540.10">
    <property type="entry name" value="Acyl-CoA dehydrogenase/oxidase, N-terminal domain"/>
    <property type="match status" value="1"/>
</dbReference>
<comment type="cofactor">
    <cofactor evidence="1">
        <name>FAD</name>
        <dbReference type="ChEBI" id="CHEBI:57692"/>
    </cofactor>
</comment>
<dbReference type="AlphaFoldDB" id="A0AA96F628"/>
<evidence type="ECO:0000256" key="3">
    <source>
        <dbReference type="ARBA" id="ARBA00022630"/>
    </source>
</evidence>
<dbReference type="PIRSF" id="PIRSF016578">
    <property type="entry name" value="HsaA"/>
    <property type="match status" value="1"/>
</dbReference>
<dbReference type="InterPro" id="IPR009100">
    <property type="entry name" value="AcylCoA_DH/oxidase_NM_dom_sf"/>
</dbReference>
<dbReference type="SUPFAM" id="SSF56645">
    <property type="entry name" value="Acyl-CoA dehydrogenase NM domain-like"/>
    <property type="match status" value="1"/>
</dbReference>
<keyword evidence="4" id="KW-0274">FAD</keyword>
<sequence length="372" mass="39045">MIAPSPTSVPADEQRWIDVVDEIAPELAATVAQDDVDARIPLEHLQRLHATGLDAAFLPREHGGEALSYATLVGVVRRLAQAHPSAATLWLMHLGAAHALVTMSNAESSAFFAAELKAGARFANALSEPGGGNLFLTSQTDATPAGADWSFTGRKMFISGSEVATHLLLNARIDGAPGFFGVTIDGTVSFPPIDETMGMRATRSRGVAFDGTLLRQDRACAPPAPTYANLITVGFAFISIGIAEAALLQLRAGATKAKPGASSTLAEAQWVRMETGMMWAEVQAAAALAERAAWLADQGDEGWLRAATTSKMLANEVAKKAAALAVRVAGGGGYLTKSPVQRIARDAQAGALMAYSVPFSQEMVGGWFLDRS</sequence>
<dbReference type="Pfam" id="PF00441">
    <property type="entry name" value="Acyl-CoA_dh_1"/>
    <property type="match status" value="1"/>
</dbReference>
<dbReference type="GO" id="GO:0003995">
    <property type="term" value="F:acyl-CoA dehydrogenase activity"/>
    <property type="evidence" value="ECO:0007669"/>
    <property type="project" value="TreeGrafter"/>
</dbReference>
<protein>
    <submittedName>
        <fullName evidence="7">Acyl-CoA dehydrogenase family protein</fullName>
        <ecNumber evidence="7">1.-.-.-</ecNumber>
    </submittedName>
</protein>
<dbReference type="InterPro" id="IPR046373">
    <property type="entry name" value="Acyl-CoA_Oxase/DH_mid-dom_sf"/>
</dbReference>
<organism evidence="7 8">
    <name type="scientific">Demequina capsici</name>
    <dbReference type="NCBI Taxonomy" id="3075620"/>
    <lineage>
        <taxon>Bacteria</taxon>
        <taxon>Bacillati</taxon>
        <taxon>Actinomycetota</taxon>
        <taxon>Actinomycetes</taxon>
        <taxon>Micrococcales</taxon>
        <taxon>Demequinaceae</taxon>
        <taxon>Demequina</taxon>
    </lineage>
</organism>
<dbReference type="PANTHER" id="PTHR43884">
    <property type="entry name" value="ACYL-COA DEHYDROGENASE"/>
    <property type="match status" value="1"/>
</dbReference>
<dbReference type="EMBL" id="CP134879">
    <property type="protein sequence ID" value="WNM23462.1"/>
    <property type="molecule type" value="Genomic_DNA"/>
</dbReference>